<accession>A0A7M7NT63</accession>
<dbReference type="GO" id="GO:0005525">
    <property type="term" value="F:GTP binding"/>
    <property type="evidence" value="ECO:0007669"/>
    <property type="project" value="UniProtKB-KW"/>
</dbReference>
<feature type="compositionally biased region" description="Basic residues" evidence="8">
    <location>
        <begin position="1"/>
        <end position="10"/>
    </location>
</feature>
<keyword evidence="2 7" id="KW-0547">Nucleotide-binding</keyword>
<reference evidence="11" key="1">
    <citation type="submission" date="2015-02" db="EMBL/GenBank/DDBJ databases">
        <title>Genome sequencing for Strongylocentrotus purpuratus.</title>
        <authorList>
            <person name="Murali S."/>
            <person name="Liu Y."/>
            <person name="Vee V."/>
            <person name="English A."/>
            <person name="Wang M."/>
            <person name="Skinner E."/>
            <person name="Han Y."/>
            <person name="Muzny D.M."/>
            <person name="Worley K.C."/>
            <person name="Gibbs R.A."/>
        </authorList>
    </citation>
    <scope>NUCLEOTIDE SEQUENCE</scope>
</reference>
<evidence type="ECO:0000313" key="10">
    <source>
        <dbReference type="EnsemblMetazoa" id="XP_030841052"/>
    </source>
</evidence>
<evidence type="ECO:0000256" key="4">
    <source>
        <dbReference type="ARBA" id="ARBA00023242"/>
    </source>
</evidence>
<keyword evidence="11" id="KW-1185">Reference proteome</keyword>
<dbReference type="InterPro" id="IPR024929">
    <property type="entry name" value="GNL2_CP_dom"/>
</dbReference>
<evidence type="ECO:0000256" key="5">
    <source>
        <dbReference type="ARBA" id="ARBA00054763"/>
    </source>
</evidence>
<evidence type="ECO:0000256" key="3">
    <source>
        <dbReference type="ARBA" id="ARBA00023134"/>
    </source>
</evidence>
<feature type="compositionally biased region" description="Acidic residues" evidence="8">
    <location>
        <begin position="529"/>
        <end position="563"/>
    </location>
</feature>
<dbReference type="InterPro" id="IPR050755">
    <property type="entry name" value="TRAFAC_YlqF/YawG_RiboMat"/>
</dbReference>
<dbReference type="InterPro" id="IPR023179">
    <property type="entry name" value="GTP-bd_ortho_bundle_sf"/>
</dbReference>
<dbReference type="InterPro" id="IPR030378">
    <property type="entry name" value="G_CP_dom"/>
</dbReference>
<evidence type="ECO:0000256" key="8">
    <source>
        <dbReference type="SAM" id="MobiDB-lite"/>
    </source>
</evidence>
<dbReference type="PRINTS" id="PR00326">
    <property type="entry name" value="GTP1OBG"/>
</dbReference>
<feature type="region of interest" description="Disordered" evidence="8">
    <location>
        <begin position="458"/>
        <end position="735"/>
    </location>
</feature>
<dbReference type="InterPro" id="IPR012971">
    <property type="entry name" value="NOG2_N_dom"/>
</dbReference>
<dbReference type="AlphaFoldDB" id="A0A7M7NT63"/>
<evidence type="ECO:0000256" key="1">
    <source>
        <dbReference type="ARBA" id="ARBA00004604"/>
    </source>
</evidence>
<reference evidence="10" key="2">
    <citation type="submission" date="2021-01" db="UniProtKB">
        <authorList>
            <consortium name="EnsemblMetazoa"/>
        </authorList>
    </citation>
    <scope>IDENTIFICATION</scope>
</reference>
<dbReference type="KEGG" id="spu:585370"/>
<dbReference type="PANTHER" id="PTHR11089:SF9">
    <property type="entry name" value="NUCLEOLAR GTP-BINDING PROTEIN 2"/>
    <property type="match status" value="1"/>
</dbReference>
<dbReference type="Gene3D" id="1.10.1580.10">
    <property type="match status" value="1"/>
</dbReference>
<keyword evidence="4 7" id="KW-0539">Nucleus</keyword>
<dbReference type="FunFam" id="3.40.50.300:FF:000559">
    <property type="entry name" value="Nuclear/nucleolar GTPase 2"/>
    <property type="match status" value="1"/>
</dbReference>
<dbReference type="Proteomes" id="UP000007110">
    <property type="component" value="Unassembled WGS sequence"/>
</dbReference>
<dbReference type="EnsemblMetazoa" id="XM_030985192">
    <property type="protein sequence ID" value="XP_030841052"/>
    <property type="gene ID" value="LOC585370"/>
</dbReference>
<dbReference type="OMA" id="YHNNDTE"/>
<dbReference type="OrthoDB" id="444945at2759"/>
<feature type="compositionally biased region" description="Basic and acidic residues" evidence="8">
    <location>
        <begin position="570"/>
        <end position="579"/>
    </location>
</feature>
<dbReference type="Pfam" id="PF01926">
    <property type="entry name" value="MMR_HSR1"/>
    <property type="match status" value="1"/>
</dbReference>
<feature type="compositionally biased region" description="Basic and acidic residues" evidence="8">
    <location>
        <begin position="628"/>
        <end position="638"/>
    </location>
</feature>
<dbReference type="Gene3D" id="3.40.50.300">
    <property type="entry name" value="P-loop containing nucleotide triphosphate hydrolases"/>
    <property type="match status" value="1"/>
</dbReference>
<dbReference type="SUPFAM" id="SSF52540">
    <property type="entry name" value="P-loop containing nucleoside triphosphate hydrolases"/>
    <property type="match status" value="1"/>
</dbReference>
<dbReference type="GeneID" id="585370"/>
<organism evidence="10 11">
    <name type="scientific">Strongylocentrotus purpuratus</name>
    <name type="common">Purple sea urchin</name>
    <dbReference type="NCBI Taxonomy" id="7668"/>
    <lineage>
        <taxon>Eukaryota</taxon>
        <taxon>Metazoa</taxon>
        <taxon>Echinodermata</taxon>
        <taxon>Eleutherozoa</taxon>
        <taxon>Echinozoa</taxon>
        <taxon>Echinoidea</taxon>
        <taxon>Euechinoidea</taxon>
        <taxon>Echinacea</taxon>
        <taxon>Camarodonta</taxon>
        <taxon>Echinidea</taxon>
        <taxon>Strongylocentrotidae</taxon>
        <taxon>Strongylocentrotus</taxon>
    </lineage>
</organism>
<comment type="similarity">
    <text evidence="7">Belongs to the TRAFAC class YlqF/YawG GTPase family. NOG2 subfamily.</text>
</comment>
<evidence type="ECO:0000259" key="9">
    <source>
        <dbReference type="PROSITE" id="PS51721"/>
    </source>
</evidence>
<evidence type="ECO:0000256" key="6">
    <source>
        <dbReference type="ARBA" id="ARBA00065814"/>
    </source>
</evidence>
<dbReference type="CDD" id="cd01858">
    <property type="entry name" value="NGP_1"/>
    <property type="match status" value="1"/>
</dbReference>
<dbReference type="InterPro" id="IPR006073">
    <property type="entry name" value="GTP-bd"/>
</dbReference>
<dbReference type="PROSITE" id="PS51721">
    <property type="entry name" value="G_CP"/>
    <property type="match status" value="1"/>
</dbReference>
<feature type="compositionally biased region" description="Basic and acidic residues" evidence="8">
    <location>
        <begin position="466"/>
        <end position="509"/>
    </location>
</feature>
<sequence length="735" mass="83530">MAKTEKKKRKEQGIKKSNSSTNPDRGNAGSGMRDRSTIMRLNMYRKGKPQRNRKGKIVMAAPFQKQLKSGTVARVEPNRKWFGNTRVVSQNALQTFQEELGKVIKDPYQVVMKQTKLPITLLQEKAKYNRVHLLDTESFGSTFGPKKQRKRVNIKVADVESLVKSAEESSDKYDVEKDTDLVFDDGGVRDEVKDWVFGAGQSKRIWNELYKVIDSSDVVVQVLDARDPMGTRSKYIENYLKKEKPHKHLIFVLNKVDLVPTWATKRWVAILSHDYPTLAFHASMRNPFGKGALIQLLRQFGKLHVDKKQISIGFIGYPNTGKSSIINTLRAKKVCNVAPIAGETKVWQYITLMRRIFLIDCPGVVYPSGETETEIVLKGVVRIENVKGPEDYIPEVLRRVKPDYLQKTYRVSEWVDYIDFLEKLAQRTGKLNKGGEPDVSTVAKMVLNDWQRGKIPFFVKPPNCEQDSREDVDKKESPKKTKETVAKDTVAKEDTVPKKKEIRGVKQDLSKINIGPKFAGDDLKPKDMDGEENEVTEGQEPEEEEEEEEEAAAEGEQDEDGEEVVSQMEDSDKAGKDLTNEASTSSASSDSVKKSVKRTRRKEEAKTGISYGANVFLNTKNKKLLAKAKIEKKREAMLQKRSQTESNEDQNKPAKKGKKPQPIGSYCPLGSSDEDDAGDTRRKKKRYFEEEKAGKKKLTSKQKRSIERAQKSKKVGQHFYAETNVKNRNRSKKVK</sequence>
<dbReference type="InterPro" id="IPR027417">
    <property type="entry name" value="P-loop_NTPase"/>
</dbReference>
<feature type="domain" description="CP-type G" evidence="9">
    <location>
        <begin position="206"/>
        <end position="367"/>
    </location>
</feature>
<comment type="function">
    <text evidence="5">GTPase that associates with pre-60S ribosomal subunits in the nucleolus and is required for their nuclear export and maturation. May promote cell proliferation possibly by increasing p53/TP53 protein levels, and consequently those of its downstream product CDKN1A/p21, and decreasing RPL23A protein levels.</text>
</comment>
<keyword evidence="3 7" id="KW-0342">GTP-binding</keyword>
<feature type="compositionally biased region" description="Basic and acidic residues" evidence="8">
    <location>
        <begin position="519"/>
        <end position="528"/>
    </location>
</feature>
<name>A0A7M7NT63_STRPU</name>
<comment type="subcellular location">
    <subcellularLocation>
        <location evidence="1 7">Nucleus</location>
        <location evidence="1 7">Nucleolus</location>
    </subcellularLocation>
</comment>
<protein>
    <recommendedName>
        <fullName evidence="7">Nucleolar GTP-binding protein 2</fullName>
    </recommendedName>
</protein>
<dbReference type="GO" id="GO:0005730">
    <property type="term" value="C:nucleolus"/>
    <property type="evidence" value="ECO:0000318"/>
    <property type="project" value="GO_Central"/>
</dbReference>
<dbReference type="PANTHER" id="PTHR11089">
    <property type="entry name" value="GTP-BINDING PROTEIN-RELATED"/>
    <property type="match status" value="1"/>
</dbReference>
<evidence type="ECO:0000256" key="7">
    <source>
        <dbReference type="RuleBase" id="RU364023"/>
    </source>
</evidence>
<feature type="region of interest" description="Disordered" evidence="8">
    <location>
        <begin position="1"/>
        <end position="36"/>
    </location>
</feature>
<feature type="compositionally biased region" description="Basic residues" evidence="8">
    <location>
        <begin position="694"/>
        <end position="703"/>
    </location>
</feature>
<comment type="subunit">
    <text evidence="6">Interacts with LYAR and RPL23A. Interacts with the nuclear importin-beta receptor and, at a lower extent, with importin-alpha.</text>
</comment>
<evidence type="ECO:0000256" key="2">
    <source>
        <dbReference type="ARBA" id="ARBA00022741"/>
    </source>
</evidence>
<dbReference type="RefSeq" id="XP_030841052.1">
    <property type="nucleotide sequence ID" value="XM_030985192.1"/>
</dbReference>
<dbReference type="Pfam" id="PF08153">
    <property type="entry name" value="NGP1NT"/>
    <property type="match status" value="1"/>
</dbReference>
<evidence type="ECO:0000313" key="11">
    <source>
        <dbReference type="Proteomes" id="UP000007110"/>
    </source>
</evidence>
<proteinExistence type="inferred from homology"/>
<dbReference type="InParanoid" id="A0A7M7NT63"/>
<dbReference type="FunFam" id="1.10.1580.10:FF:000001">
    <property type="entry name" value="Nucleolar GTP-binding protein 2"/>
    <property type="match status" value="1"/>
</dbReference>